<evidence type="ECO:0000256" key="11">
    <source>
        <dbReference type="ARBA" id="ARBA00023237"/>
    </source>
</evidence>
<dbReference type="PANTHER" id="PTHR30442">
    <property type="entry name" value="IRON III DICITRATE TRANSPORT PROTEIN FECA"/>
    <property type="match status" value="1"/>
</dbReference>
<dbReference type="Gene3D" id="2.170.130.10">
    <property type="entry name" value="TonB-dependent receptor, plug domain"/>
    <property type="match status" value="1"/>
</dbReference>
<feature type="region of interest" description="Disordered" evidence="15">
    <location>
        <begin position="539"/>
        <end position="560"/>
    </location>
</feature>
<protein>
    <submittedName>
        <fullName evidence="18">TonB-dependent heme receptor A</fullName>
    </submittedName>
</protein>
<evidence type="ECO:0000256" key="8">
    <source>
        <dbReference type="ARBA" id="ARBA00023004"/>
    </source>
</evidence>
<dbReference type="GO" id="GO:0033214">
    <property type="term" value="P:siderophore-iron import into cell"/>
    <property type="evidence" value="ECO:0007669"/>
    <property type="project" value="TreeGrafter"/>
</dbReference>
<dbReference type="InterPro" id="IPR037066">
    <property type="entry name" value="Plug_dom_sf"/>
</dbReference>
<evidence type="ECO:0000256" key="16">
    <source>
        <dbReference type="SAM" id="SignalP"/>
    </source>
</evidence>
<dbReference type="Gene3D" id="3.55.50.30">
    <property type="match status" value="1"/>
</dbReference>
<dbReference type="InterPro" id="IPR010917">
    <property type="entry name" value="TonB_rcpt_CS"/>
</dbReference>
<evidence type="ECO:0000256" key="3">
    <source>
        <dbReference type="ARBA" id="ARBA00022448"/>
    </source>
</evidence>
<evidence type="ECO:0000256" key="2">
    <source>
        <dbReference type="ARBA" id="ARBA00009810"/>
    </source>
</evidence>
<keyword evidence="7 16" id="KW-0732">Signal</keyword>
<evidence type="ECO:0000256" key="15">
    <source>
        <dbReference type="SAM" id="MobiDB-lite"/>
    </source>
</evidence>
<dbReference type="GO" id="GO:0009279">
    <property type="term" value="C:cell outer membrane"/>
    <property type="evidence" value="ECO:0007669"/>
    <property type="project" value="UniProtKB-SubCell"/>
</dbReference>
<dbReference type="Pfam" id="PF00593">
    <property type="entry name" value="TonB_dep_Rec_b-barrel"/>
    <property type="match status" value="1"/>
</dbReference>
<dbReference type="SMART" id="SM00965">
    <property type="entry name" value="STN"/>
    <property type="match status" value="1"/>
</dbReference>
<evidence type="ECO:0000256" key="1">
    <source>
        <dbReference type="ARBA" id="ARBA00004571"/>
    </source>
</evidence>
<feature type="chain" id="PRO_5008675150" evidence="16">
    <location>
        <begin position="42"/>
        <end position="845"/>
    </location>
</feature>
<dbReference type="PROSITE" id="PS01156">
    <property type="entry name" value="TONB_DEPENDENT_REC_2"/>
    <property type="match status" value="1"/>
</dbReference>
<dbReference type="InterPro" id="IPR000531">
    <property type="entry name" value="Beta-barrel_TonB"/>
</dbReference>
<evidence type="ECO:0000256" key="4">
    <source>
        <dbReference type="ARBA" id="ARBA00022452"/>
    </source>
</evidence>
<dbReference type="CDD" id="cd01347">
    <property type="entry name" value="ligand_gated_channel"/>
    <property type="match status" value="1"/>
</dbReference>
<organism evidence="18">
    <name type="scientific">Serratia marcescens</name>
    <dbReference type="NCBI Taxonomy" id="615"/>
    <lineage>
        <taxon>Bacteria</taxon>
        <taxon>Pseudomonadati</taxon>
        <taxon>Pseudomonadota</taxon>
        <taxon>Gammaproteobacteria</taxon>
        <taxon>Enterobacterales</taxon>
        <taxon>Yersiniaceae</taxon>
        <taxon>Serratia</taxon>
    </lineage>
</organism>
<dbReference type="InterPro" id="IPR012910">
    <property type="entry name" value="Plug_dom"/>
</dbReference>
<evidence type="ECO:0000256" key="5">
    <source>
        <dbReference type="ARBA" id="ARBA00022496"/>
    </source>
</evidence>
<feature type="short sequence motif" description="TonB C-terminal box" evidence="13">
    <location>
        <begin position="828"/>
        <end position="845"/>
    </location>
</feature>
<evidence type="ECO:0000256" key="7">
    <source>
        <dbReference type="ARBA" id="ARBA00022729"/>
    </source>
</evidence>
<evidence type="ECO:0000256" key="6">
    <source>
        <dbReference type="ARBA" id="ARBA00022692"/>
    </source>
</evidence>
<reference evidence="18" key="1">
    <citation type="submission" date="2016-05" db="EMBL/GenBank/DDBJ databases">
        <authorList>
            <person name="Cock P.J.A."/>
            <person name="Cock P.J.A."/>
        </authorList>
    </citation>
    <scope>NUCLEOTIDE SEQUENCE</scope>
    <source>
        <strain evidence="18">PWN146_assembly</strain>
    </source>
</reference>
<keyword evidence="4 12" id="KW-1134">Transmembrane beta strand</keyword>
<dbReference type="InterPro" id="IPR010949">
    <property type="entry name" value="TonB_Hb/transfer/lactofer_rcpt"/>
</dbReference>
<dbReference type="Gene3D" id="2.40.170.20">
    <property type="entry name" value="TonB-dependent receptor, beta-barrel domain"/>
    <property type="match status" value="1"/>
</dbReference>
<name>A0A1C3HFP4_SERMA</name>
<dbReference type="InterPro" id="IPR036942">
    <property type="entry name" value="Beta-barrel_TonB_sf"/>
</dbReference>
<proteinExistence type="inferred from homology"/>
<dbReference type="InterPro" id="IPR011276">
    <property type="entry name" value="TonB_haem/Hb_rcpt"/>
</dbReference>
<keyword evidence="10 12" id="KW-0472">Membrane</keyword>
<dbReference type="PANTHER" id="PTHR30442:SF0">
    <property type="entry name" value="FE(3+) DICITRATE TRANSPORT PROTEIN FECA"/>
    <property type="match status" value="1"/>
</dbReference>
<keyword evidence="6 12" id="KW-0812">Transmembrane</keyword>
<comment type="subcellular location">
    <subcellularLocation>
        <location evidence="1 12">Cell outer membrane</location>
        <topology evidence="1 12">Multi-pass membrane protein</topology>
    </subcellularLocation>
</comment>
<dbReference type="AlphaFoldDB" id="A0A1C3HFP4"/>
<evidence type="ECO:0000256" key="12">
    <source>
        <dbReference type="PROSITE-ProRule" id="PRU01360"/>
    </source>
</evidence>
<dbReference type="GO" id="GO:0015232">
    <property type="term" value="F:heme transmembrane transporter activity"/>
    <property type="evidence" value="ECO:0007669"/>
    <property type="project" value="InterPro"/>
</dbReference>
<evidence type="ECO:0000313" key="18">
    <source>
        <dbReference type="EMBL" id="SAY43832.1"/>
    </source>
</evidence>
<feature type="signal peptide" evidence="16">
    <location>
        <begin position="1"/>
        <end position="41"/>
    </location>
</feature>
<dbReference type="Pfam" id="PF07660">
    <property type="entry name" value="STN"/>
    <property type="match status" value="1"/>
</dbReference>
<keyword evidence="9 14" id="KW-0798">TonB box</keyword>
<keyword evidence="3 12" id="KW-0813">Transport</keyword>
<dbReference type="NCBIfam" id="TIGR01785">
    <property type="entry name" value="TonB-hemin"/>
    <property type="match status" value="1"/>
</dbReference>
<evidence type="ECO:0000256" key="13">
    <source>
        <dbReference type="PROSITE-ProRule" id="PRU10144"/>
    </source>
</evidence>
<dbReference type="InterPro" id="IPR039426">
    <property type="entry name" value="TonB-dep_rcpt-like"/>
</dbReference>
<dbReference type="EMBL" id="LT575490">
    <property type="protein sequence ID" value="SAY43832.1"/>
    <property type="molecule type" value="Genomic_DNA"/>
</dbReference>
<dbReference type="NCBIfam" id="TIGR01786">
    <property type="entry name" value="TonB-hemlactrns"/>
    <property type="match status" value="1"/>
</dbReference>
<dbReference type="SUPFAM" id="SSF56935">
    <property type="entry name" value="Porins"/>
    <property type="match status" value="1"/>
</dbReference>
<keyword evidence="18" id="KW-0675">Receptor</keyword>
<dbReference type="InterPro" id="IPR011662">
    <property type="entry name" value="Secretin/TonB_short_N"/>
</dbReference>
<comment type="similarity">
    <text evidence="2 12 14">Belongs to the TonB-dependent receptor family.</text>
</comment>
<keyword evidence="11 12" id="KW-0998">Cell outer membrane</keyword>
<evidence type="ECO:0000256" key="9">
    <source>
        <dbReference type="ARBA" id="ARBA00023077"/>
    </source>
</evidence>
<evidence type="ECO:0000256" key="14">
    <source>
        <dbReference type="RuleBase" id="RU003357"/>
    </source>
</evidence>
<feature type="domain" description="Secretin/TonB short N-terminal" evidence="17">
    <location>
        <begin position="80"/>
        <end position="130"/>
    </location>
</feature>
<keyword evidence="5" id="KW-0406">Ion transport</keyword>
<keyword evidence="8" id="KW-0408">Iron</keyword>
<dbReference type="PROSITE" id="PS52016">
    <property type="entry name" value="TONB_DEPENDENT_REC_3"/>
    <property type="match status" value="1"/>
</dbReference>
<evidence type="ECO:0000259" key="17">
    <source>
        <dbReference type="SMART" id="SM00965"/>
    </source>
</evidence>
<sequence length="845" mass="92374">MAIKNKNGAGRTFTSAKRMTGKRVAIGIGCALSGMLTSAMAAPGASAPPSAVEQPAILSFAIPAGDLAPALQTAAAKAGVIVIFTPEQTRGKSTAGLQGHYRLTDAFDTLLAGSGLRAQQTAQGYRLVDAGPVQPLTIPELSVVGGLSDSVAAGRSVLDKEDIERVQADNIASLLDRLPGVGMAGSPRPGGQSLNIWGMGDMEDVKVVLDGAPKGFEKYRQGSVFIEPELLKKVEVDKGPHNLLNGNGGFGGTITLETKDAGDMLLPGEDFGGLLKYSYHTNDRQGIYSGALYGRTPEGFADGLIYMSKRDGGNLKRPDGTRFAYSANDQASYLLKTNIYLSEAQTLTLSAMRSDSDGWQPFAAKRDDIAAPSQADIDKYGREEAWRRILVYRDQTDTNYSVKWNLAPETQPLLNLTLSYAYSKTEQHDKRPDSASKSSYLGTLGNESWVNYTDRQFDVSNESRFASGPLDHKLLLGARWHKHQRDTLMYYPPQVKNASYNYGYFQPYYMPAGEQETRSVYLQDAVSFGSLTVTPGVRYDHVTNTGQPNRAPRYNDSDPSAGHDYSSVTYTGWSPHLGVMWKATSNLSLFADVSRTWRAPVIDEQYEVQSAASSVPGTSRGLQVERMTGVRLGAVLDFNDVLMARDSLQIRTTLFRNRGKDEIFYRRGVLCDAARQGGQCGQPLSNYRNLPGYTIEGVELESFYDSESLFGSLSFSSIRGKRDASPRDPWGSETWIAEIPPVTAHAMLGMKVPQWDMAFGWTGDFVRKQDRSPADGDPMAVVWALPKTSGYALHGLFASWQPSGLQGFEARVAVDNLFNRDYYPYLGESVSGVGRNIKFSVSQRF</sequence>
<evidence type="ECO:0000256" key="10">
    <source>
        <dbReference type="ARBA" id="ARBA00023136"/>
    </source>
</evidence>
<accession>A0A1C3HFP4</accession>
<gene>
    <name evidence="18" type="primary">tdhA_2</name>
    <name evidence="18" type="ORF">PWN146_02525</name>
</gene>
<dbReference type="Pfam" id="PF07715">
    <property type="entry name" value="Plug"/>
    <property type="match status" value="1"/>
</dbReference>
<keyword evidence="5" id="KW-0410">Iron transport</keyword>